<comment type="caution">
    <text evidence="3">The sequence shown here is derived from an EMBL/GenBank/DDBJ whole genome shotgun (WGS) entry which is preliminary data.</text>
</comment>
<gene>
    <name evidence="3" type="ORF">E3N88_29139</name>
</gene>
<feature type="transmembrane region" description="Helical" evidence="2">
    <location>
        <begin position="122"/>
        <end position="143"/>
    </location>
</feature>
<keyword evidence="2" id="KW-0812">Transmembrane</keyword>
<protein>
    <submittedName>
        <fullName evidence="3">Uncharacterized protein</fullName>
    </submittedName>
</protein>
<dbReference type="OrthoDB" id="1717320at2759"/>
<dbReference type="PROSITE" id="PS51257">
    <property type="entry name" value="PROKAR_LIPOPROTEIN"/>
    <property type="match status" value="1"/>
</dbReference>
<evidence type="ECO:0000256" key="1">
    <source>
        <dbReference type="SAM" id="MobiDB-lite"/>
    </source>
</evidence>
<feature type="compositionally biased region" description="Polar residues" evidence="1">
    <location>
        <begin position="9"/>
        <end position="24"/>
    </location>
</feature>
<evidence type="ECO:0000313" key="4">
    <source>
        <dbReference type="Proteomes" id="UP000326396"/>
    </source>
</evidence>
<keyword evidence="2" id="KW-1133">Transmembrane helix</keyword>
<keyword evidence="2" id="KW-0472">Membrane</keyword>
<organism evidence="3 4">
    <name type="scientific">Mikania micrantha</name>
    <name type="common">bitter vine</name>
    <dbReference type="NCBI Taxonomy" id="192012"/>
    <lineage>
        <taxon>Eukaryota</taxon>
        <taxon>Viridiplantae</taxon>
        <taxon>Streptophyta</taxon>
        <taxon>Embryophyta</taxon>
        <taxon>Tracheophyta</taxon>
        <taxon>Spermatophyta</taxon>
        <taxon>Magnoliopsida</taxon>
        <taxon>eudicotyledons</taxon>
        <taxon>Gunneridae</taxon>
        <taxon>Pentapetalae</taxon>
        <taxon>asterids</taxon>
        <taxon>campanulids</taxon>
        <taxon>Asterales</taxon>
        <taxon>Asteraceae</taxon>
        <taxon>Asteroideae</taxon>
        <taxon>Heliantheae alliance</taxon>
        <taxon>Eupatorieae</taxon>
        <taxon>Mikania</taxon>
    </lineage>
</organism>
<feature type="region of interest" description="Disordered" evidence="1">
    <location>
        <begin position="1"/>
        <end position="24"/>
    </location>
</feature>
<dbReference type="Proteomes" id="UP000326396">
    <property type="component" value="Linkage Group LG4"/>
</dbReference>
<proteinExistence type="predicted"/>
<dbReference type="AlphaFoldDB" id="A0A5N6N1T6"/>
<keyword evidence="4" id="KW-1185">Reference proteome</keyword>
<reference evidence="3 4" key="1">
    <citation type="submission" date="2019-05" db="EMBL/GenBank/DDBJ databases">
        <title>Mikania micrantha, genome provides insights into the molecular mechanism of rapid growth.</title>
        <authorList>
            <person name="Liu B."/>
        </authorList>
    </citation>
    <scope>NUCLEOTIDE SEQUENCE [LARGE SCALE GENOMIC DNA]</scope>
    <source>
        <strain evidence="3">NLD-2019</strain>
        <tissue evidence="3">Leaf</tissue>
    </source>
</reference>
<evidence type="ECO:0000256" key="2">
    <source>
        <dbReference type="SAM" id="Phobius"/>
    </source>
</evidence>
<dbReference type="EMBL" id="SZYD01000014">
    <property type="protein sequence ID" value="KAD4180548.1"/>
    <property type="molecule type" value="Genomic_DNA"/>
</dbReference>
<name>A0A5N6N1T6_9ASTR</name>
<evidence type="ECO:0000313" key="3">
    <source>
        <dbReference type="EMBL" id="KAD4180548.1"/>
    </source>
</evidence>
<accession>A0A5N6N1T6</accession>
<sequence>MSLHKKSLSDGNINIHGSKSPATTSLSSSSLSCSLHMGKNFACSSMLDGSLPGGSKMISESTPEISASCEAFSRYTPPSIPSRGVFEELRKDDKESDSFDYSNFVDLDWLSFSCGKESLGRCWLTGVIVVAIYVNHLIFYFFLDQFSNTPRNETNEILAETTLSTSEAREGGGRVGASLMRNIQIVFCAGLTMERLYATDAFFLIRSGDSGLG</sequence>